<evidence type="ECO:0008006" key="4">
    <source>
        <dbReference type="Google" id="ProtNLM"/>
    </source>
</evidence>
<dbReference type="InterPro" id="IPR023908">
    <property type="entry name" value="xxxLxxG_rpt"/>
</dbReference>
<evidence type="ECO:0000313" key="3">
    <source>
        <dbReference type="Proteomes" id="UP000623269"/>
    </source>
</evidence>
<evidence type="ECO:0000313" key="2">
    <source>
        <dbReference type="EMBL" id="MBH1940001.1"/>
    </source>
</evidence>
<dbReference type="RefSeq" id="WP_197660227.1">
    <property type="nucleotide sequence ID" value="NZ_JAEAGR010000003.1"/>
</dbReference>
<keyword evidence="3" id="KW-1185">Reference proteome</keyword>
<protein>
    <recommendedName>
        <fullName evidence="4">X-X-X-Leu-X-X-Gly heptad repeat protein</fullName>
    </recommendedName>
</protein>
<gene>
    <name evidence="2" type="ORF">I5677_03705</name>
</gene>
<dbReference type="Proteomes" id="UP000623269">
    <property type="component" value="Unassembled WGS sequence"/>
</dbReference>
<sequence length="581" mass="63561">MRKRNILNRRIYVSLIVLLMIGLTGLYMAHQVNAADETKTNQTGEEVQATESGLTNSKLEGLETTTVQKDETVYVNLNHNGTVSKINIVNYFHVNGDGEYMDYGNYDSIKNLTNEVEPILKDNSIRWQLTGSTEEFFYQGSLKSGELPWNFEIQYTLNGNVIEPEALTGVEGELGILIDVKVNEEAHEYFRKNYMMQITVPLNMKHCTLLSAPGAIQMIAGSTKNLAYTVLPETSQSIGIKADVRDFSMQGIDLTMMAADMSAYIQTEEITDGFGEMSTGIEELADGTAKLRDGISELSTGLLTLSDGMKELSDNTPLLSEGMKEFDEGIKALSENLNNISSGSSLMEAGLLSMVDHGGQLSTGYKEIANGMSTLLTMKEELTAIAGEMAQSKDPVVAQTAQALVSQMEGISQLLASLENLNYNLDQYMQGVKQTAGNYSEINSGITALAGGAGDLAGGFQEIKRGNNEVYMAISDLGDGLEQISNATALIPEQTQQLVDGQWQMKDGIEEASMTIEELTGASKDSKNKTVSFAAPGKITPNSVQFILRTPAIEKRTEHIVEAEEEQDTKNFWDRLFDLFS</sequence>
<feature type="signal peptide" evidence="1">
    <location>
        <begin position="1"/>
        <end position="34"/>
    </location>
</feature>
<proteinExistence type="predicted"/>
<dbReference type="SUPFAM" id="SSF58104">
    <property type="entry name" value="Methyl-accepting chemotaxis protein (MCP) signaling domain"/>
    <property type="match status" value="1"/>
</dbReference>
<comment type="caution">
    <text evidence="2">The sequence shown here is derived from an EMBL/GenBank/DDBJ whole genome shotgun (WGS) entry which is preliminary data.</text>
</comment>
<dbReference type="AlphaFoldDB" id="A0A8J7HAJ5"/>
<organism evidence="2 3">
    <name type="scientific">Mobilitalea sibirica</name>
    <dbReference type="NCBI Taxonomy" id="1462919"/>
    <lineage>
        <taxon>Bacteria</taxon>
        <taxon>Bacillati</taxon>
        <taxon>Bacillota</taxon>
        <taxon>Clostridia</taxon>
        <taxon>Lachnospirales</taxon>
        <taxon>Lachnospiraceae</taxon>
        <taxon>Mobilitalea</taxon>
    </lineage>
</organism>
<dbReference type="Gene3D" id="1.10.287.950">
    <property type="entry name" value="Methyl-accepting chemotaxis protein"/>
    <property type="match status" value="2"/>
</dbReference>
<dbReference type="NCBIfam" id="TIGR03057">
    <property type="entry name" value="xxxLxxG_by_4"/>
    <property type="match status" value="1"/>
</dbReference>
<name>A0A8J7HAJ5_9FIRM</name>
<evidence type="ECO:0000256" key="1">
    <source>
        <dbReference type="SAM" id="SignalP"/>
    </source>
</evidence>
<feature type="chain" id="PRO_5035276354" description="X-X-X-Leu-X-X-Gly heptad repeat protein" evidence="1">
    <location>
        <begin position="35"/>
        <end position="581"/>
    </location>
</feature>
<keyword evidence="1" id="KW-0732">Signal</keyword>
<dbReference type="EMBL" id="JAEAGR010000003">
    <property type="protein sequence ID" value="MBH1940001.1"/>
    <property type="molecule type" value="Genomic_DNA"/>
</dbReference>
<reference evidence="2" key="1">
    <citation type="submission" date="2020-12" db="EMBL/GenBank/DDBJ databases">
        <title>M. sibirica DSM 26468T genome.</title>
        <authorList>
            <person name="Thieme N."/>
            <person name="Rettenmaier R."/>
            <person name="Zverlov V."/>
            <person name="Liebl W."/>
        </authorList>
    </citation>
    <scope>NUCLEOTIDE SEQUENCE</scope>
    <source>
        <strain evidence="2">DSM 26468</strain>
    </source>
</reference>
<accession>A0A8J7HAJ5</accession>